<keyword evidence="5 7" id="KW-1133">Transmembrane helix</keyword>
<feature type="transmembrane region" description="Helical" evidence="7">
    <location>
        <begin position="67"/>
        <end position="87"/>
    </location>
</feature>
<evidence type="ECO:0000313" key="10">
    <source>
        <dbReference type="Proteomes" id="UP000539175"/>
    </source>
</evidence>
<feature type="transmembrane region" description="Helical" evidence="7">
    <location>
        <begin position="99"/>
        <end position="118"/>
    </location>
</feature>
<organism evidence="9 10">
    <name type="scientific">Nitrospirillum iridis</name>
    <dbReference type="NCBI Taxonomy" id="765888"/>
    <lineage>
        <taxon>Bacteria</taxon>
        <taxon>Pseudomonadati</taxon>
        <taxon>Pseudomonadota</taxon>
        <taxon>Alphaproteobacteria</taxon>
        <taxon>Rhodospirillales</taxon>
        <taxon>Azospirillaceae</taxon>
        <taxon>Nitrospirillum</taxon>
    </lineage>
</organism>
<comment type="subcellular location">
    <subcellularLocation>
        <location evidence="1 7">Cell membrane</location>
        <topology evidence="1 7">Multi-pass membrane protein</topology>
    </subcellularLocation>
</comment>
<comment type="caution">
    <text evidence="9">The sequence shown here is derived from an EMBL/GenBank/DDBJ whole genome shotgun (WGS) entry which is preliminary data.</text>
</comment>
<keyword evidence="3" id="KW-1003">Cell membrane</keyword>
<keyword evidence="6 7" id="KW-0472">Membrane</keyword>
<dbReference type="GO" id="GO:0005886">
    <property type="term" value="C:plasma membrane"/>
    <property type="evidence" value="ECO:0007669"/>
    <property type="project" value="UniProtKB-SubCell"/>
</dbReference>
<evidence type="ECO:0000256" key="3">
    <source>
        <dbReference type="ARBA" id="ARBA00022475"/>
    </source>
</evidence>
<dbReference type="AlphaFoldDB" id="A0A7X0B0W0"/>
<protein>
    <submittedName>
        <fullName evidence="9">NitT/TauT family transport system permease protein</fullName>
    </submittedName>
</protein>
<keyword evidence="4 7" id="KW-0812">Transmembrane</keyword>
<evidence type="ECO:0000313" key="9">
    <source>
        <dbReference type="EMBL" id="MBB6253728.1"/>
    </source>
</evidence>
<dbReference type="Pfam" id="PF00528">
    <property type="entry name" value="BPD_transp_1"/>
    <property type="match status" value="1"/>
</dbReference>
<dbReference type="InterPro" id="IPR000515">
    <property type="entry name" value="MetI-like"/>
</dbReference>
<dbReference type="Gene3D" id="1.10.3720.10">
    <property type="entry name" value="MetI-like"/>
    <property type="match status" value="1"/>
</dbReference>
<dbReference type="RefSeq" id="WP_184804861.1">
    <property type="nucleotide sequence ID" value="NZ_JACIIZ010000013.1"/>
</dbReference>
<dbReference type="Proteomes" id="UP000539175">
    <property type="component" value="Unassembled WGS sequence"/>
</dbReference>
<dbReference type="InterPro" id="IPR035906">
    <property type="entry name" value="MetI-like_sf"/>
</dbReference>
<proteinExistence type="inferred from homology"/>
<keyword evidence="2 7" id="KW-0813">Transport</keyword>
<evidence type="ECO:0000256" key="7">
    <source>
        <dbReference type="RuleBase" id="RU363032"/>
    </source>
</evidence>
<dbReference type="SUPFAM" id="SSF161098">
    <property type="entry name" value="MetI-like"/>
    <property type="match status" value="1"/>
</dbReference>
<dbReference type="CDD" id="cd06261">
    <property type="entry name" value="TM_PBP2"/>
    <property type="match status" value="1"/>
</dbReference>
<evidence type="ECO:0000256" key="5">
    <source>
        <dbReference type="ARBA" id="ARBA00022989"/>
    </source>
</evidence>
<dbReference type="GO" id="GO:0055085">
    <property type="term" value="P:transmembrane transport"/>
    <property type="evidence" value="ECO:0007669"/>
    <property type="project" value="InterPro"/>
</dbReference>
<comment type="similarity">
    <text evidence="7">Belongs to the binding-protein-dependent transport system permease family.</text>
</comment>
<name>A0A7X0B0W0_9PROT</name>
<accession>A0A7X0B0W0</accession>
<evidence type="ECO:0000256" key="6">
    <source>
        <dbReference type="ARBA" id="ARBA00023136"/>
    </source>
</evidence>
<feature type="transmembrane region" description="Helical" evidence="7">
    <location>
        <begin position="222"/>
        <end position="241"/>
    </location>
</feature>
<dbReference type="EMBL" id="JACIIZ010000013">
    <property type="protein sequence ID" value="MBB6253728.1"/>
    <property type="molecule type" value="Genomic_DNA"/>
</dbReference>
<evidence type="ECO:0000256" key="1">
    <source>
        <dbReference type="ARBA" id="ARBA00004651"/>
    </source>
</evidence>
<sequence>MSRALGDQRPWIVRALSILVLLLLWEGAGRLAANPLAPPASVVLAAMAREVASGALPHHVGITLARVAASFTLAMALGTALGLAMGWWRTVDLWLDSALLLLLNLPALVLIVLLYVWFGLTEAAAITAVALNKLPTTAVTVREGVRALDDELLEMGRAYRLGRWATLRHVILPQLHPYLFAATRSGLSLIWKIVLVVELLGRSDGVGFQIQVYFQLFDVTHILAYALAFILIVQVLEWAILQPLERRFVRWRVGPDHARRRQ</sequence>
<dbReference type="PANTHER" id="PTHR30151:SF38">
    <property type="entry name" value="ALIPHATIC SULFONATES TRANSPORT PERMEASE PROTEIN SSUC-RELATED"/>
    <property type="match status" value="1"/>
</dbReference>
<reference evidence="9 10" key="1">
    <citation type="submission" date="2020-08" db="EMBL/GenBank/DDBJ databases">
        <title>Genomic Encyclopedia of Type Strains, Phase IV (KMG-IV): sequencing the most valuable type-strain genomes for metagenomic binning, comparative biology and taxonomic classification.</title>
        <authorList>
            <person name="Goeker M."/>
        </authorList>
    </citation>
    <scope>NUCLEOTIDE SEQUENCE [LARGE SCALE GENOMIC DNA]</scope>
    <source>
        <strain evidence="9 10">DSM 22198</strain>
    </source>
</reference>
<dbReference type="PANTHER" id="PTHR30151">
    <property type="entry name" value="ALKANE SULFONATE ABC TRANSPORTER-RELATED, MEMBRANE SUBUNIT"/>
    <property type="match status" value="1"/>
</dbReference>
<gene>
    <name evidence="9" type="ORF">FHS74_004304</name>
</gene>
<feature type="domain" description="ABC transmembrane type-1" evidence="8">
    <location>
        <begin position="60"/>
        <end position="242"/>
    </location>
</feature>
<evidence type="ECO:0000256" key="4">
    <source>
        <dbReference type="ARBA" id="ARBA00022692"/>
    </source>
</evidence>
<evidence type="ECO:0000256" key="2">
    <source>
        <dbReference type="ARBA" id="ARBA00022448"/>
    </source>
</evidence>
<keyword evidence="10" id="KW-1185">Reference proteome</keyword>
<dbReference type="PROSITE" id="PS50928">
    <property type="entry name" value="ABC_TM1"/>
    <property type="match status" value="1"/>
</dbReference>
<evidence type="ECO:0000259" key="8">
    <source>
        <dbReference type="PROSITE" id="PS50928"/>
    </source>
</evidence>